<sequence>MAQVLGSVTSVAGARVTAKLDSEAMRAVEGAQVHTLVRINGRQADVFATIRELHVAGGSDIEQQVAELELMGERPHGKDGGPSGAFQRGVSHFPRLGDKVYLAVADDLREVYVPDGDKLVPVGTIDSDGLLPAAVLSDDLLGKHFAILGTTGSGKSCAVAVLLRGLLEGHPNGHVILLDPHNEYKAAFGDQAVLVSPETMSLPYWLLNFEEMVSLFCSPEPASRELEADILKRAVMAAKDAYLGEQPSQYPITVDTPVPFRLSTMLQYIDRAMGQINKPSDTLPYMRLKSRIETLRADRRFEFMFGGVAVQDTMANILSQLLRIPVAGQPITIVDLSAVPVEVVDSVVSLLCRLVFDFSIWTTEEQQCPVLLVCEEAHRYIPSDDAEGFGPTRKALSRIAKEGRKYGVALGLVTQRPSELSETILSQCGTLFALRMSNDRDQEFVRRSLPDGARALFNALPALGTREAIVVGEGAAVPMRIRFARLPYGQQPRAGTTSFAAAWQRDDPGPEILTDVIDRWRRQLREKHDDEPPRLAAR</sequence>
<dbReference type="AlphaFoldDB" id="A0A369TD63"/>
<dbReference type="Gene3D" id="3.40.50.300">
    <property type="entry name" value="P-loop containing nucleotide triphosphate hydrolases"/>
    <property type="match status" value="2"/>
</dbReference>
<evidence type="ECO:0000313" key="3">
    <source>
        <dbReference type="Proteomes" id="UP000253941"/>
    </source>
</evidence>
<proteinExistence type="predicted"/>
<dbReference type="EMBL" id="QPMH01000019">
    <property type="protein sequence ID" value="RDD60856.1"/>
    <property type="molecule type" value="Genomic_DNA"/>
</dbReference>
<reference evidence="2 3" key="1">
    <citation type="submission" date="2018-07" db="EMBL/GenBank/DDBJ databases">
        <title>Venubactetium sediminum gen. nov., sp. nov., isolated from a marine solar saltern.</title>
        <authorList>
            <person name="Wang S."/>
        </authorList>
    </citation>
    <scope>NUCLEOTIDE SEQUENCE [LARGE SCALE GENOMIC DNA]</scope>
    <source>
        <strain evidence="2 3">WD2A32</strain>
    </source>
</reference>
<comment type="caution">
    <text evidence="2">The sequence shown here is derived from an EMBL/GenBank/DDBJ whole genome shotgun (WGS) entry which is preliminary data.</text>
</comment>
<protein>
    <submittedName>
        <fullName evidence="2">DUF87 domain-containing protein</fullName>
    </submittedName>
</protein>
<dbReference type="SUPFAM" id="SSF52540">
    <property type="entry name" value="P-loop containing nucleoside triphosphate hydrolases"/>
    <property type="match status" value="1"/>
</dbReference>
<keyword evidence="3" id="KW-1185">Reference proteome</keyword>
<dbReference type="InterPro" id="IPR008571">
    <property type="entry name" value="HerA-like"/>
</dbReference>
<evidence type="ECO:0000313" key="2">
    <source>
        <dbReference type="EMBL" id="RDD60856.1"/>
    </source>
</evidence>
<dbReference type="Pfam" id="PF01935">
    <property type="entry name" value="DUF87"/>
    <property type="match status" value="1"/>
</dbReference>
<accession>A0A369TD63</accession>
<dbReference type="RefSeq" id="WP_114583252.1">
    <property type="nucleotide sequence ID" value="NZ_QPMH01000019.1"/>
</dbReference>
<gene>
    <name evidence="2" type="ORF">DRB17_16115</name>
</gene>
<feature type="domain" description="Helicase HerA central" evidence="1">
    <location>
        <begin position="122"/>
        <end position="355"/>
    </location>
</feature>
<name>A0A369TD63_9PROT</name>
<dbReference type="InterPro" id="IPR027417">
    <property type="entry name" value="P-loop_NTPase"/>
</dbReference>
<dbReference type="Proteomes" id="UP000253941">
    <property type="component" value="Unassembled WGS sequence"/>
</dbReference>
<dbReference type="InterPro" id="IPR002789">
    <property type="entry name" value="HerA_central"/>
</dbReference>
<dbReference type="PANTHER" id="PTHR42957:SF1">
    <property type="entry name" value="HELICASE MJ1565-RELATED"/>
    <property type="match status" value="1"/>
</dbReference>
<organism evidence="2 3">
    <name type="scientific">Ferruginivarius sediminum</name>
    <dbReference type="NCBI Taxonomy" id="2661937"/>
    <lineage>
        <taxon>Bacteria</taxon>
        <taxon>Pseudomonadati</taxon>
        <taxon>Pseudomonadota</taxon>
        <taxon>Alphaproteobacteria</taxon>
        <taxon>Rhodospirillales</taxon>
        <taxon>Rhodospirillaceae</taxon>
        <taxon>Ferruginivarius</taxon>
    </lineage>
</organism>
<evidence type="ECO:0000259" key="1">
    <source>
        <dbReference type="Pfam" id="PF01935"/>
    </source>
</evidence>
<dbReference type="PANTHER" id="PTHR42957">
    <property type="entry name" value="HELICASE MJ1565-RELATED"/>
    <property type="match status" value="1"/>
</dbReference>